<evidence type="ECO:0000313" key="2">
    <source>
        <dbReference type="Proteomes" id="UP000823603"/>
    </source>
</evidence>
<sequence>MYYHAFTEGLKKDALFRNDEEFRAGMDRIGFAKLKSRVSVLCAHLMDNHVHFLLEGTPAGCRHFMTVYKKLTSMWIYSNAAEYRKILGMEICIKEVDGEDYLRTVIGYIIRNSVAAGSRIIPADDRWSTSGLYFRAEDKLLPDGCRSVSEISQKNLRSILRTRIQIPGDWLLQKDGMIWPGSYTDFRAVERIFRSVKSYLYALSRNNEFEVNSGMQNGRITFFSDRELRGIAKTMSFELFNDSTISNLEINRIFLLAKQLRAKTGSSIKQIARIVHLSPEALEKII</sequence>
<dbReference type="SUPFAM" id="SSF143422">
    <property type="entry name" value="Transposase IS200-like"/>
    <property type="match status" value="1"/>
</dbReference>
<evidence type="ECO:0000313" key="1">
    <source>
        <dbReference type="EMBL" id="MBO8471662.1"/>
    </source>
</evidence>
<reference evidence="1" key="1">
    <citation type="submission" date="2020-10" db="EMBL/GenBank/DDBJ databases">
        <authorList>
            <person name="Gilroy R."/>
        </authorList>
    </citation>
    <scope>NUCLEOTIDE SEQUENCE</scope>
    <source>
        <strain evidence="1">B2-22910</strain>
    </source>
</reference>
<dbReference type="EMBL" id="JADIMB010000114">
    <property type="protein sequence ID" value="MBO8471662.1"/>
    <property type="molecule type" value="Genomic_DNA"/>
</dbReference>
<protein>
    <recommendedName>
        <fullName evidence="3">Transposase IS200-like domain-containing protein</fullName>
    </recommendedName>
</protein>
<accession>A0A9D9NFF4</accession>
<dbReference type="GO" id="GO:0004803">
    <property type="term" value="F:transposase activity"/>
    <property type="evidence" value="ECO:0007669"/>
    <property type="project" value="InterPro"/>
</dbReference>
<dbReference type="GO" id="GO:0006313">
    <property type="term" value="P:DNA transposition"/>
    <property type="evidence" value="ECO:0007669"/>
    <property type="project" value="InterPro"/>
</dbReference>
<reference evidence="1" key="2">
    <citation type="journal article" date="2021" name="PeerJ">
        <title>Extensive microbial diversity within the chicken gut microbiome revealed by metagenomics and culture.</title>
        <authorList>
            <person name="Gilroy R."/>
            <person name="Ravi A."/>
            <person name="Getino M."/>
            <person name="Pursley I."/>
            <person name="Horton D.L."/>
            <person name="Alikhan N.F."/>
            <person name="Baker D."/>
            <person name="Gharbi K."/>
            <person name="Hall N."/>
            <person name="Watson M."/>
            <person name="Adriaenssens E.M."/>
            <person name="Foster-Nyarko E."/>
            <person name="Jarju S."/>
            <person name="Secka A."/>
            <person name="Antonio M."/>
            <person name="Oren A."/>
            <person name="Chaudhuri R.R."/>
            <person name="La Ragione R."/>
            <person name="Hildebrand F."/>
            <person name="Pallen M.J."/>
        </authorList>
    </citation>
    <scope>NUCLEOTIDE SEQUENCE</scope>
    <source>
        <strain evidence="1">B2-22910</strain>
    </source>
</reference>
<evidence type="ECO:0008006" key="3">
    <source>
        <dbReference type="Google" id="ProtNLM"/>
    </source>
</evidence>
<comment type="caution">
    <text evidence="1">The sequence shown here is derived from an EMBL/GenBank/DDBJ whole genome shotgun (WGS) entry which is preliminary data.</text>
</comment>
<dbReference type="AlphaFoldDB" id="A0A9D9NFF4"/>
<dbReference type="GO" id="GO:0003677">
    <property type="term" value="F:DNA binding"/>
    <property type="evidence" value="ECO:0007669"/>
    <property type="project" value="InterPro"/>
</dbReference>
<dbReference type="Proteomes" id="UP000823603">
    <property type="component" value="Unassembled WGS sequence"/>
</dbReference>
<proteinExistence type="predicted"/>
<dbReference type="InterPro" id="IPR036515">
    <property type="entry name" value="Transposase_17_sf"/>
</dbReference>
<dbReference type="Gene3D" id="3.30.70.1290">
    <property type="entry name" value="Transposase IS200-like"/>
    <property type="match status" value="1"/>
</dbReference>
<name>A0A9D9NFF4_9BACT</name>
<gene>
    <name evidence="1" type="ORF">IAB82_07720</name>
</gene>
<organism evidence="1 2">
    <name type="scientific">Candidatus Cryptobacteroides faecavium</name>
    <dbReference type="NCBI Taxonomy" id="2840762"/>
    <lineage>
        <taxon>Bacteria</taxon>
        <taxon>Pseudomonadati</taxon>
        <taxon>Bacteroidota</taxon>
        <taxon>Bacteroidia</taxon>
        <taxon>Bacteroidales</taxon>
        <taxon>Candidatus Cryptobacteroides</taxon>
    </lineage>
</organism>